<name>A0ABW3TKK7_9MICO</name>
<gene>
    <name evidence="1" type="ORF">ACFQ3U_03730</name>
</gene>
<organism evidence="1 2">
    <name type="scientific">Leucobacter albus</name>
    <dbReference type="NCBI Taxonomy" id="272210"/>
    <lineage>
        <taxon>Bacteria</taxon>
        <taxon>Bacillati</taxon>
        <taxon>Actinomycetota</taxon>
        <taxon>Actinomycetes</taxon>
        <taxon>Micrococcales</taxon>
        <taxon>Microbacteriaceae</taxon>
        <taxon>Leucobacter</taxon>
    </lineage>
</organism>
<evidence type="ECO:0008006" key="3">
    <source>
        <dbReference type="Google" id="ProtNLM"/>
    </source>
</evidence>
<evidence type="ECO:0000313" key="2">
    <source>
        <dbReference type="Proteomes" id="UP001597181"/>
    </source>
</evidence>
<protein>
    <recommendedName>
        <fullName evidence="3">Excisionase family DNA binding protein</fullName>
    </recommendedName>
</protein>
<dbReference type="Proteomes" id="UP001597181">
    <property type="component" value="Unassembled WGS sequence"/>
</dbReference>
<accession>A0ABW3TKK7</accession>
<comment type="caution">
    <text evidence="1">The sequence shown here is derived from an EMBL/GenBank/DDBJ whole genome shotgun (WGS) entry which is preliminary data.</text>
</comment>
<dbReference type="RefSeq" id="WP_343959718.1">
    <property type="nucleotide sequence ID" value="NZ_BAAAKZ010000003.1"/>
</dbReference>
<proteinExistence type="predicted"/>
<keyword evidence="2" id="KW-1185">Reference proteome</keyword>
<sequence length="204" mass="21903">MITSTRDAAEILGVTQRQVQNAVREGLLASHRFGNSLGVYERQVFALRRMRLAGRRWEGATLVAALDVLSGLPVTTLHGSQLSRLKARLRTMPDAGLAGHVLAGKASLYRAGADRGRESDTIFAGQAALVGGGTSVIVEPDANRLVASLGFTPDPEGNVIAIDGDPRHYDVIAALVYTVYGATRERSAGARLLRERRSESLPMR</sequence>
<dbReference type="EMBL" id="JBHTLY010000001">
    <property type="protein sequence ID" value="MFD1200998.1"/>
    <property type="molecule type" value="Genomic_DNA"/>
</dbReference>
<reference evidence="2" key="1">
    <citation type="journal article" date="2019" name="Int. J. Syst. Evol. Microbiol.">
        <title>The Global Catalogue of Microorganisms (GCM) 10K type strain sequencing project: providing services to taxonomists for standard genome sequencing and annotation.</title>
        <authorList>
            <consortium name="The Broad Institute Genomics Platform"/>
            <consortium name="The Broad Institute Genome Sequencing Center for Infectious Disease"/>
            <person name="Wu L."/>
            <person name="Ma J."/>
        </authorList>
    </citation>
    <scope>NUCLEOTIDE SEQUENCE [LARGE SCALE GENOMIC DNA]</scope>
    <source>
        <strain evidence="2">CCUG 50213</strain>
    </source>
</reference>
<evidence type="ECO:0000313" key="1">
    <source>
        <dbReference type="EMBL" id="MFD1200998.1"/>
    </source>
</evidence>